<name>A0A645IHP8_9ZZZZ</name>
<sequence length="149" mass="17130">MNDSHGMHERDSCTSGAMRQESADPFNPPRRTPCRPAITLSPPPYLAPLRWPVTATRHTATRAGERGRHEQQTALPTPRDRPVAARDPRAVARPGHCQRLRPLCLRAAAALHARCVRLELFHRRLAEHRQRHRLHPRRAHRLSRCRADR</sequence>
<protein>
    <submittedName>
        <fullName evidence="2">Uncharacterized protein</fullName>
    </submittedName>
</protein>
<organism evidence="2">
    <name type="scientific">bioreactor metagenome</name>
    <dbReference type="NCBI Taxonomy" id="1076179"/>
    <lineage>
        <taxon>unclassified sequences</taxon>
        <taxon>metagenomes</taxon>
        <taxon>ecological metagenomes</taxon>
    </lineage>
</organism>
<feature type="compositionally biased region" description="Basic and acidic residues" evidence="1">
    <location>
        <begin position="78"/>
        <end position="90"/>
    </location>
</feature>
<evidence type="ECO:0000313" key="2">
    <source>
        <dbReference type="EMBL" id="MPN50362.1"/>
    </source>
</evidence>
<feature type="region of interest" description="Disordered" evidence="1">
    <location>
        <begin position="1"/>
        <end position="91"/>
    </location>
</feature>
<comment type="caution">
    <text evidence="2">The sequence shown here is derived from an EMBL/GenBank/DDBJ whole genome shotgun (WGS) entry which is preliminary data.</text>
</comment>
<proteinExistence type="predicted"/>
<accession>A0A645IHP8</accession>
<dbReference type="EMBL" id="VSSQ01114476">
    <property type="protein sequence ID" value="MPN50362.1"/>
    <property type="molecule type" value="Genomic_DNA"/>
</dbReference>
<evidence type="ECO:0000256" key="1">
    <source>
        <dbReference type="SAM" id="MobiDB-lite"/>
    </source>
</evidence>
<reference evidence="2" key="1">
    <citation type="submission" date="2019-08" db="EMBL/GenBank/DDBJ databases">
        <authorList>
            <person name="Kucharzyk K."/>
            <person name="Murdoch R.W."/>
            <person name="Higgins S."/>
            <person name="Loffler F."/>
        </authorList>
    </citation>
    <scope>NUCLEOTIDE SEQUENCE</scope>
</reference>
<gene>
    <name evidence="2" type="ORF">SDC9_197988</name>
</gene>
<dbReference type="AlphaFoldDB" id="A0A645IHP8"/>
<feature type="compositionally biased region" description="Basic and acidic residues" evidence="1">
    <location>
        <begin position="1"/>
        <end position="12"/>
    </location>
</feature>